<dbReference type="PRINTS" id="PR00385">
    <property type="entry name" value="P450"/>
</dbReference>
<evidence type="ECO:0000256" key="12">
    <source>
        <dbReference type="ARBA" id="ARBA00023136"/>
    </source>
</evidence>
<dbReference type="InterPro" id="IPR036396">
    <property type="entry name" value="Cyt_P450_sf"/>
</dbReference>
<feature type="binding site" description="axial binding residue" evidence="13">
    <location>
        <position position="444"/>
    </location>
    <ligand>
        <name>heme</name>
        <dbReference type="ChEBI" id="CHEBI:30413"/>
    </ligand>
    <ligandPart>
        <name>Fe</name>
        <dbReference type="ChEBI" id="CHEBI:18248"/>
    </ligandPart>
</feature>
<dbReference type="PANTHER" id="PTHR24292">
    <property type="entry name" value="CYTOCHROME P450"/>
    <property type="match status" value="1"/>
</dbReference>
<dbReference type="InterPro" id="IPR001128">
    <property type="entry name" value="Cyt_P450"/>
</dbReference>
<keyword evidence="5 13" id="KW-0349">Heme</keyword>
<evidence type="ECO:0000256" key="11">
    <source>
        <dbReference type="ARBA" id="ARBA00023033"/>
    </source>
</evidence>
<evidence type="ECO:0000256" key="10">
    <source>
        <dbReference type="ARBA" id="ARBA00023004"/>
    </source>
</evidence>
<dbReference type="Proteomes" id="UP001353858">
    <property type="component" value="Unassembled WGS sequence"/>
</dbReference>
<name>A0AAN7P975_9COLE</name>
<evidence type="ECO:0000256" key="6">
    <source>
        <dbReference type="ARBA" id="ARBA00022723"/>
    </source>
</evidence>
<evidence type="ECO:0000256" key="8">
    <source>
        <dbReference type="ARBA" id="ARBA00022848"/>
    </source>
</evidence>
<dbReference type="Pfam" id="PF00067">
    <property type="entry name" value="p450"/>
    <property type="match status" value="1"/>
</dbReference>
<feature type="transmembrane region" description="Helical" evidence="15">
    <location>
        <begin position="6"/>
        <end position="26"/>
    </location>
</feature>
<dbReference type="EMBL" id="JARPUR010000003">
    <property type="protein sequence ID" value="KAK4878993.1"/>
    <property type="molecule type" value="Genomic_DNA"/>
</dbReference>
<keyword evidence="8" id="KW-0492">Microsome</keyword>
<keyword evidence="9 14" id="KW-0560">Oxidoreductase</keyword>
<organism evidence="16 17">
    <name type="scientific">Aquatica leii</name>
    <dbReference type="NCBI Taxonomy" id="1421715"/>
    <lineage>
        <taxon>Eukaryota</taxon>
        <taxon>Metazoa</taxon>
        <taxon>Ecdysozoa</taxon>
        <taxon>Arthropoda</taxon>
        <taxon>Hexapoda</taxon>
        <taxon>Insecta</taxon>
        <taxon>Pterygota</taxon>
        <taxon>Neoptera</taxon>
        <taxon>Endopterygota</taxon>
        <taxon>Coleoptera</taxon>
        <taxon>Polyphaga</taxon>
        <taxon>Elateriformia</taxon>
        <taxon>Elateroidea</taxon>
        <taxon>Lampyridae</taxon>
        <taxon>Luciolinae</taxon>
        <taxon>Aquatica</taxon>
    </lineage>
</organism>
<comment type="subcellular location">
    <subcellularLocation>
        <location evidence="3">Endoplasmic reticulum membrane</location>
        <topology evidence="3">Peripheral membrane protein</topology>
    </subcellularLocation>
    <subcellularLocation>
        <location evidence="2">Microsome membrane</location>
        <topology evidence="2">Peripheral membrane protein</topology>
    </subcellularLocation>
</comment>
<evidence type="ECO:0000313" key="17">
    <source>
        <dbReference type="Proteomes" id="UP001353858"/>
    </source>
</evidence>
<sequence length="499" mass="57996">MVFYESIYLNVIAIFAVTVIAVVTYCKWTYTFWKRFGIPFLEPSVPFGNALDFLVLKYSRGEVIAEHYKTAKAKGFKHVGLFSFTTPEYMPIDLQIIKSILVKDFNYFTDRGMYVNEEIDPLTGNVFMLSGDKWKKIRAKLSPTFTSGKMKMMFNIVVECSNKLKRAMDIECEQGPLNTKKIFAKFTTDVIGTCAFGLDCNSFDNPNNDFSKYSTRIFEPTTFEKFRGFIIIFFPWIIKFFNLKMIPVDVSDFYFKTVRNVVEYRKRNNVLRNDFLQVLIDLMKQESGLTIGEITAQAFVFFLAGYETSATVMTLCLFELALNSDIQEKLREEVNTVMERYDQVVTYDSLNDMVYMQQILDEVMRKYPPVPFLNRVCLADYKIPNTDIVLKKDTKVLISLLGLQNDPEYFPEPEKFDPERFSMKNKEKLNQFCYMPFGEGPRLCIGLRFAFLQIKIGLSVLLKNYRFSLNEKTELPLKLNPKTFTLSPLGSVWVDVEKI</sequence>
<gene>
    <name evidence="16" type="ORF">RN001_007139</name>
</gene>
<keyword evidence="15" id="KW-1133">Transmembrane helix</keyword>
<evidence type="ECO:0000256" key="5">
    <source>
        <dbReference type="ARBA" id="ARBA00022617"/>
    </source>
</evidence>
<evidence type="ECO:0008006" key="18">
    <source>
        <dbReference type="Google" id="ProtNLM"/>
    </source>
</evidence>
<keyword evidence="6 13" id="KW-0479">Metal-binding</keyword>
<comment type="cofactor">
    <cofactor evidence="1 13">
        <name>heme</name>
        <dbReference type="ChEBI" id="CHEBI:30413"/>
    </cofactor>
</comment>
<comment type="similarity">
    <text evidence="4 14">Belongs to the cytochrome P450 family.</text>
</comment>
<dbReference type="GO" id="GO:0004497">
    <property type="term" value="F:monooxygenase activity"/>
    <property type="evidence" value="ECO:0007669"/>
    <property type="project" value="UniProtKB-KW"/>
</dbReference>
<dbReference type="GO" id="GO:0005789">
    <property type="term" value="C:endoplasmic reticulum membrane"/>
    <property type="evidence" value="ECO:0007669"/>
    <property type="project" value="UniProtKB-SubCell"/>
</dbReference>
<dbReference type="GO" id="GO:0005506">
    <property type="term" value="F:iron ion binding"/>
    <property type="evidence" value="ECO:0007669"/>
    <property type="project" value="InterPro"/>
</dbReference>
<proteinExistence type="inferred from homology"/>
<dbReference type="GO" id="GO:0016705">
    <property type="term" value="F:oxidoreductase activity, acting on paired donors, with incorporation or reduction of molecular oxygen"/>
    <property type="evidence" value="ECO:0007669"/>
    <property type="project" value="InterPro"/>
</dbReference>
<dbReference type="PRINTS" id="PR00463">
    <property type="entry name" value="EP450I"/>
</dbReference>
<dbReference type="PANTHER" id="PTHR24292:SF100">
    <property type="entry name" value="CYTOCHROME P450 6A16, ISOFORM B-RELATED"/>
    <property type="match status" value="1"/>
</dbReference>
<evidence type="ECO:0000256" key="3">
    <source>
        <dbReference type="ARBA" id="ARBA00004406"/>
    </source>
</evidence>
<evidence type="ECO:0000256" key="4">
    <source>
        <dbReference type="ARBA" id="ARBA00010617"/>
    </source>
</evidence>
<comment type="caution">
    <text evidence="16">The sequence shown here is derived from an EMBL/GenBank/DDBJ whole genome shotgun (WGS) entry which is preliminary data.</text>
</comment>
<keyword evidence="7" id="KW-0256">Endoplasmic reticulum</keyword>
<dbReference type="Gene3D" id="1.10.630.10">
    <property type="entry name" value="Cytochrome P450"/>
    <property type="match status" value="1"/>
</dbReference>
<dbReference type="CDD" id="cd11056">
    <property type="entry name" value="CYP6-like"/>
    <property type="match status" value="1"/>
</dbReference>
<evidence type="ECO:0000256" key="13">
    <source>
        <dbReference type="PIRSR" id="PIRSR602401-1"/>
    </source>
</evidence>
<keyword evidence="11 14" id="KW-0503">Monooxygenase</keyword>
<evidence type="ECO:0000256" key="2">
    <source>
        <dbReference type="ARBA" id="ARBA00004174"/>
    </source>
</evidence>
<keyword evidence="10 13" id="KW-0408">Iron</keyword>
<accession>A0AAN7P975</accession>
<keyword evidence="15" id="KW-0812">Transmembrane</keyword>
<dbReference type="PROSITE" id="PS00086">
    <property type="entry name" value="CYTOCHROME_P450"/>
    <property type="match status" value="1"/>
</dbReference>
<evidence type="ECO:0000256" key="14">
    <source>
        <dbReference type="RuleBase" id="RU000461"/>
    </source>
</evidence>
<dbReference type="GO" id="GO:0020037">
    <property type="term" value="F:heme binding"/>
    <property type="evidence" value="ECO:0007669"/>
    <property type="project" value="InterPro"/>
</dbReference>
<evidence type="ECO:0000256" key="7">
    <source>
        <dbReference type="ARBA" id="ARBA00022824"/>
    </source>
</evidence>
<keyword evidence="17" id="KW-1185">Reference proteome</keyword>
<evidence type="ECO:0000256" key="15">
    <source>
        <dbReference type="SAM" id="Phobius"/>
    </source>
</evidence>
<dbReference type="SUPFAM" id="SSF48264">
    <property type="entry name" value="Cytochrome P450"/>
    <property type="match status" value="1"/>
</dbReference>
<dbReference type="InterPro" id="IPR017972">
    <property type="entry name" value="Cyt_P450_CS"/>
</dbReference>
<dbReference type="FunFam" id="1.10.630.10:FF:000042">
    <property type="entry name" value="Cytochrome P450"/>
    <property type="match status" value="1"/>
</dbReference>
<keyword evidence="12 15" id="KW-0472">Membrane</keyword>
<dbReference type="InterPro" id="IPR002401">
    <property type="entry name" value="Cyt_P450_E_grp-I"/>
</dbReference>
<evidence type="ECO:0000256" key="1">
    <source>
        <dbReference type="ARBA" id="ARBA00001971"/>
    </source>
</evidence>
<dbReference type="InterPro" id="IPR050476">
    <property type="entry name" value="Insect_CytP450_Detox"/>
</dbReference>
<protein>
    <recommendedName>
        <fullName evidence="18">Cytochrome P450</fullName>
    </recommendedName>
</protein>
<evidence type="ECO:0000256" key="9">
    <source>
        <dbReference type="ARBA" id="ARBA00023002"/>
    </source>
</evidence>
<evidence type="ECO:0000313" key="16">
    <source>
        <dbReference type="EMBL" id="KAK4878993.1"/>
    </source>
</evidence>
<dbReference type="AlphaFoldDB" id="A0AAN7P975"/>
<reference evidence="17" key="1">
    <citation type="submission" date="2023-01" db="EMBL/GenBank/DDBJ databases">
        <title>Key to firefly adult light organ development and bioluminescence: homeobox transcription factors regulate luciferase expression and transportation to peroxisome.</title>
        <authorList>
            <person name="Fu X."/>
        </authorList>
    </citation>
    <scope>NUCLEOTIDE SEQUENCE [LARGE SCALE GENOMIC DNA]</scope>
</reference>